<gene>
    <name evidence="1" type="ORF">SAMN05660477_02157</name>
</gene>
<evidence type="ECO:0000313" key="2">
    <source>
        <dbReference type="Proteomes" id="UP000191112"/>
    </source>
</evidence>
<protein>
    <submittedName>
        <fullName evidence="1">Uncharacterized protein</fullName>
    </submittedName>
</protein>
<evidence type="ECO:0000313" key="1">
    <source>
        <dbReference type="EMBL" id="SKB97395.1"/>
    </source>
</evidence>
<dbReference type="STRING" id="619805.SAMN05660477_02157"/>
<dbReference type="Proteomes" id="UP000191112">
    <property type="component" value="Unassembled WGS sequence"/>
</dbReference>
<sequence length="115" mass="13439">MRVFLQIIFVIGILFSPCSVKASLFQMTSQKEFSFDKTSPNKSNFSDKSTCDTQNFKTKTKVKFVLDQALANDFFNFKNVEDFIFKTKEKTAFVIHERVQERLFLLYSQLKIAII</sequence>
<name>A0A1T5FMM4_9FLAO</name>
<dbReference type="EMBL" id="FUYZ01000007">
    <property type="protein sequence ID" value="SKB97395.1"/>
    <property type="molecule type" value="Genomic_DNA"/>
</dbReference>
<proteinExistence type="predicted"/>
<accession>A0A1T5FMM4</accession>
<dbReference type="AlphaFoldDB" id="A0A1T5FMM4"/>
<organism evidence="1 2">
    <name type="scientific">Soonwooa buanensis</name>
    <dbReference type="NCBI Taxonomy" id="619805"/>
    <lineage>
        <taxon>Bacteria</taxon>
        <taxon>Pseudomonadati</taxon>
        <taxon>Bacteroidota</taxon>
        <taxon>Flavobacteriia</taxon>
        <taxon>Flavobacteriales</taxon>
        <taxon>Weeksellaceae</taxon>
        <taxon>Chryseobacterium group</taxon>
        <taxon>Soonwooa</taxon>
    </lineage>
</organism>
<keyword evidence="2" id="KW-1185">Reference proteome</keyword>
<reference evidence="1 2" key="1">
    <citation type="submission" date="2017-02" db="EMBL/GenBank/DDBJ databases">
        <authorList>
            <person name="Peterson S.W."/>
        </authorList>
    </citation>
    <scope>NUCLEOTIDE SEQUENCE [LARGE SCALE GENOMIC DNA]</scope>
    <source>
        <strain evidence="1 2">DSM 22323</strain>
    </source>
</reference>